<proteinExistence type="predicted"/>
<dbReference type="SUPFAM" id="SSF53474">
    <property type="entry name" value="alpha/beta-Hydrolases"/>
    <property type="match status" value="1"/>
</dbReference>
<dbReference type="InterPro" id="IPR005674">
    <property type="entry name" value="CocE/Ser_esterase"/>
</dbReference>
<keyword evidence="1 3" id="KW-0378">Hydrolase</keyword>
<dbReference type="SUPFAM" id="SSF49785">
    <property type="entry name" value="Galactose-binding domain-like"/>
    <property type="match status" value="1"/>
</dbReference>
<evidence type="ECO:0000259" key="2">
    <source>
        <dbReference type="SMART" id="SM00939"/>
    </source>
</evidence>
<dbReference type="Gene3D" id="3.40.50.1820">
    <property type="entry name" value="alpha/beta hydrolase"/>
    <property type="match status" value="1"/>
</dbReference>
<dbReference type="EMBL" id="CP108222">
    <property type="protein sequence ID" value="WTT18478.1"/>
    <property type="molecule type" value="Genomic_DNA"/>
</dbReference>
<accession>A0AAU2A3R4</accession>
<organism evidence="3">
    <name type="scientific">Streptomyces sp. NBC_00093</name>
    <dbReference type="NCBI Taxonomy" id="2975649"/>
    <lineage>
        <taxon>Bacteria</taxon>
        <taxon>Bacillati</taxon>
        <taxon>Actinomycetota</taxon>
        <taxon>Actinomycetes</taxon>
        <taxon>Kitasatosporales</taxon>
        <taxon>Streptomycetaceae</taxon>
        <taxon>Streptomyces</taxon>
    </lineage>
</organism>
<dbReference type="Pfam" id="PF08530">
    <property type="entry name" value="PepX_C"/>
    <property type="match status" value="1"/>
</dbReference>
<sequence>MNLRSHLLQRLLGLEPPLTRDLVVQRDLRVPMADGIELLADRWVPRGREDDGLPVALIRTPYGRRGVQGGGSVRLLAERGFQVLVQSARGTFGSGGVFDPFRNERADGLSTLEWVVKQPWCAGSVVLVGASYMGFAQWAVADSLPPEVKAMIPMVTESALTLEFLRADGFSLETPFEWGVMVAGQERPFAVLRQIAQASRNRRALATLPLSGADQAALGHRSDYLQSIFAHDTDGLGSGVDERDDQLDHRHRVTGVSVPVSSIGGWYDIFLPGQLRDFRALQEAGRSARLTVGPWGHLSPHGTPIREAVEFGLAHARGEVPPEREPVRLFVMGGAGEKDGEWRDFGTWPPVGYAPRRFHLAADGVLGGEPGERAAHDTYRYDPADPTPAVGGVRMGRGAGRVANAELEARADVLTYTTPELEEDVEVVGEVGAEIWFRSSLAHADVFVRVCDVDARGRSYNVCDGLVSVTGADELRLVRVSLWPTAYRFRRGHRIRVQVSSGAFPRFARNTGSGEPHGTATVLLAADQEVHHGGGSPSAVVLPVRSE</sequence>
<dbReference type="Gene3D" id="1.10.3020.10">
    <property type="entry name" value="alpha-amino acid ester hydrolase ( Helical cap domain)"/>
    <property type="match status" value="1"/>
</dbReference>
<feature type="domain" description="Xaa-Pro dipeptidyl-peptidase C-terminal" evidence="2">
    <location>
        <begin position="309"/>
        <end position="541"/>
    </location>
</feature>
<dbReference type="PANTHER" id="PTHR43056:SF10">
    <property type="entry name" value="COCE_NOND FAMILY, PUTATIVE (AFU_ORTHOLOGUE AFUA_7G00600)-RELATED"/>
    <property type="match status" value="1"/>
</dbReference>
<dbReference type="InterPro" id="IPR013736">
    <property type="entry name" value="Xaa-Pro_dipept_C"/>
</dbReference>
<protein>
    <submittedName>
        <fullName evidence="3">CocE/NonD family hydrolase</fullName>
    </submittedName>
</protein>
<dbReference type="InterPro" id="IPR008979">
    <property type="entry name" value="Galactose-bd-like_sf"/>
</dbReference>
<dbReference type="Gene3D" id="2.60.120.260">
    <property type="entry name" value="Galactose-binding domain-like"/>
    <property type="match status" value="1"/>
</dbReference>
<dbReference type="SMART" id="SM00939">
    <property type="entry name" value="PepX_C"/>
    <property type="match status" value="1"/>
</dbReference>
<evidence type="ECO:0000313" key="3">
    <source>
        <dbReference type="EMBL" id="WTT18478.1"/>
    </source>
</evidence>
<dbReference type="AlphaFoldDB" id="A0AAU2A3R4"/>
<dbReference type="GO" id="GO:0008239">
    <property type="term" value="F:dipeptidyl-peptidase activity"/>
    <property type="evidence" value="ECO:0007669"/>
    <property type="project" value="InterPro"/>
</dbReference>
<dbReference type="InterPro" id="IPR029058">
    <property type="entry name" value="AB_hydrolase_fold"/>
</dbReference>
<dbReference type="PANTHER" id="PTHR43056">
    <property type="entry name" value="PEPTIDASE S9 PROLYL OLIGOPEPTIDASE"/>
    <property type="match status" value="1"/>
</dbReference>
<dbReference type="InterPro" id="IPR000383">
    <property type="entry name" value="Xaa-Pro-like_dom"/>
</dbReference>
<name>A0AAU2A3R4_9ACTN</name>
<dbReference type="Pfam" id="PF02129">
    <property type="entry name" value="Peptidase_S15"/>
    <property type="match status" value="1"/>
</dbReference>
<dbReference type="NCBIfam" id="TIGR00976">
    <property type="entry name" value="CocE_NonD"/>
    <property type="match status" value="1"/>
</dbReference>
<gene>
    <name evidence="3" type="ORF">OHA22_24555</name>
</gene>
<evidence type="ECO:0000256" key="1">
    <source>
        <dbReference type="ARBA" id="ARBA00022801"/>
    </source>
</evidence>
<reference evidence="3" key="1">
    <citation type="submission" date="2022-10" db="EMBL/GenBank/DDBJ databases">
        <title>The complete genomes of actinobacterial strains from the NBC collection.</title>
        <authorList>
            <person name="Joergensen T.S."/>
            <person name="Alvarez Arevalo M."/>
            <person name="Sterndorff E.B."/>
            <person name="Faurdal D."/>
            <person name="Vuksanovic O."/>
            <person name="Mourched A.-S."/>
            <person name="Charusanti P."/>
            <person name="Shaw S."/>
            <person name="Blin K."/>
            <person name="Weber T."/>
        </authorList>
    </citation>
    <scope>NUCLEOTIDE SEQUENCE</scope>
    <source>
        <strain evidence="3">NBC_00093</strain>
    </source>
</reference>
<dbReference type="InterPro" id="IPR050585">
    <property type="entry name" value="Xaa-Pro_dipeptidyl-ppase/CocE"/>
</dbReference>